<evidence type="ECO:0000256" key="2">
    <source>
        <dbReference type="ARBA" id="ARBA00022980"/>
    </source>
</evidence>
<reference evidence="5" key="1">
    <citation type="submission" date="2022-02" db="EMBL/GenBank/DDBJ databases">
        <authorList>
            <person name="Henning P.M."/>
            <person name="McCubbin A.G."/>
            <person name="Shore J.S."/>
        </authorList>
    </citation>
    <scope>NUCLEOTIDE SEQUENCE</scope>
    <source>
        <strain evidence="5">F60SS</strain>
        <tissue evidence="5">Leaves</tissue>
    </source>
</reference>
<dbReference type="GO" id="GO:0006412">
    <property type="term" value="P:translation"/>
    <property type="evidence" value="ECO:0007669"/>
    <property type="project" value="InterPro"/>
</dbReference>
<organism evidence="5 6">
    <name type="scientific">Turnera subulata</name>
    <dbReference type="NCBI Taxonomy" id="218843"/>
    <lineage>
        <taxon>Eukaryota</taxon>
        <taxon>Viridiplantae</taxon>
        <taxon>Streptophyta</taxon>
        <taxon>Embryophyta</taxon>
        <taxon>Tracheophyta</taxon>
        <taxon>Spermatophyta</taxon>
        <taxon>Magnoliopsida</taxon>
        <taxon>eudicotyledons</taxon>
        <taxon>Gunneridae</taxon>
        <taxon>Pentapetalae</taxon>
        <taxon>rosids</taxon>
        <taxon>fabids</taxon>
        <taxon>Malpighiales</taxon>
        <taxon>Passifloraceae</taxon>
        <taxon>Turnera</taxon>
    </lineage>
</organism>
<dbReference type="PROSITE" id="PS00054">
    <property type="entry name" value="RIBOSOMAL_S11"/>
    <property type="match status" value="1"/>
</dbReference>
<accession>A0A9Q0JEL8</accession>
<dbReference type="Pfam" id="PF00411">
    <property type="entry name" value="Ribosomal_S11"/>
    <property type="match status" value="1"/>
</dbReference>
<comment type="similarity">
    <text evidence="1 4">Belongs to the universal ribosomal protein uS11 family.</text>
</comment>
<comment type="caution">
    <text evidence="5">The sequence shown here is derived from an EMBL/GenBank/DDBJ whole genome shotgun (WGS) entry which is preliminary data.</text>
</comment>
<dbReference type="InterPro" id="IPR018102">
    <property type="entry name" value="Ribosomal_uS11_CS"/>
</dbReference>
<dbReference type="EMBL" id="JAKUCV010003566">
    <property type="protein sequence ID" value="KAJ4838382.1"/>
    <property type="molecule type" value="Genomic_DNA"/>
</dbReference>
<dbReference type="Gene3D" id="3.30.420.80">
    <property type="entry name" value="Ribosomal protein S11"/>
    <property type="match status" value="1"/>
</dbReference>
<name>A0A9Q0JEL8_9ROSI</name>
<dbReference type="GO" id="GO:0005840">
    <property type="term" value="C:ribosome"/>
    <property type="evidence" value="ECO:0007669"/>
    <property type="project" value="UniProtKB-KW"/>
</dbReference>
<dbReference type="HAMAP" id="MF_01310">
    <property type="entry name" value="Ribosomal_uS11"/>
    <property type="match status" value="1"/>
</dbReference>
<gene>
    <name evidence="5" type="primary">RPS11_1</name>
    <name evidence="5" type="ORF">Tsubulata_020530</name>
</gene>
<evidence type="ECO:0000256" key="1">
    <source>
        <dbReference type="ARBA" id="ARBA00006194"/>
    </source>
</evidence>
<dbReference type="InterPro" id="IPR036967">
    <property type="entry name" value="Ribosomal_uS11_sf"/>
</dbReference>
<sequence>MVAVKESWVEEEPFHSSMMRCEDEDEGDDPIISSFSFSGAKKRTPFAAKTAAEDAVQTVMAQGMRRAQVMVKGAGRGRNAALKAIAISGLRIRFFRDVTPLPHNGCRPPKRRRL</sequence>
<evidence type="ECO:0000313" key="5">
    <source>
        <dbReference type="EMBL" id="KAJ4838382.1"/>
    </source>
</evidence>
<dbReference type="GO" id="GO:0003735">
    <property type="term" value="F:structural constituent of ribosome"/>
    <property type="evidence" value="ECO:0007669"/>
    <property type="project" value="InterPro"/>
</dbReference>
<dbReference type="GO" id="GO:1990904">
    <property type="term" value="C:ribonucleoprotein complex"/>
    <property type="evidence" value="ECO:0007669"/>
    <property type="project" value="UniProtKB-KW"/>
</dbReference>
<dbReference type="PANTHER" id="PTHR11759">
    <property type="entry name" value="40S RIBOSOMAL PROTEIN S14/30S RIBOSOMAL PROTEIN S11"/>
    <property type="match status" value="1"/>
</dbReference>
<reference evidence="5" key="2">
    <citation type="journal article" date="2023" name="Plants (Basel)">
        <title>Annotation of the Turnera subulata (Passifloraceae) Draft Genome Reveals the S-Locus Evolved after the Divergence of Turneroideae from Passifloroideae in a Stepwise Manner.</title>
        <authorList>
            <person name="Henning P.M."/>
            <person name="Roalson E.H."/>
            <person name="Mir W."/>
            <person name="McCubbin A.G."/>
            <person name="Shore J.S."/>
        </authorList>
    </citation>
    <scope>NUCLEOTIDE SEQUENCE</scope>
    <source>
        <strain evidence="5">F60SS</strain>
    </source>
</reference>
<dbReference type="OrthoDB" id="826998at2759"/>
<evidence type="ECO:0000313" key="6">
    <source>
        <dbReference type="Proteomes" id="UP001141552"/>
    </source>
</evidence>
<evidence type="ECO:0000256" key="4">
    <source>
        <dbReference type="RuleBase" id="RU003629"/>
    </source>
</evidence>
<keyword evidence="2 4" id="KW-0689">Ribosomal protein</keyword>
<keyword evidence="3 4" id="KW-0687">Ribonucleoprotein</keyword>
<evidence type="ECO:0000256" key="3">
    <source>
        <dbReference type="ARBA" id="ARBA00023274"/>
    </source>
</evidence>
<dbReference type="AlphaFoldDB" id="A0A9Q0JEL8"/>
<dbReference type="SUPFAM" id="SSF53137">
    <property type="entry name" value="Translational machinery components"/>
    <property type="match status" value="1"/>
</dbReference>
<keyword evidence="6" id="KW-1185">Reference proteome</keyword>
<dbReference type="Proteomes" id="UP001141552">
    <property type="component" value="Unassembled WGS sequence"/>
</dbReference>
<proteinExistence type="inferred from homology"/>
<dbReference type="InterPro" id="IPR001971">
    <property type="entry name" value="Ribosomal_uS11"/>
</dbReference>
<protein>
    <submittedName>
        <fullName evidence="5">30S ribosomal protein S11, chloroplastic</fullName>
    </submittedName>
</protein>